<dbReference type="AlphaFoldDB" id="A0AA39PIG3"/>
<proteinExistence type="predicted"/>
<comment type="caution">
    <text evidence="1">The sequence shown here is derived from an EMBL/GenBank/DDBJ whole genome shotgun (WGS) entry which is preliminary data.</text>
</comment>
<evidence type="ECO:0000313" key="1">
    <source>
        <dbReference type="EMBL" id="KAK0484674.1"/>
    </source>
</evidence>
<dbReference type="Proteomes" id="UP001175227">
    <property type="component" value="Unassembled WGS sequence"/>
</dbReference>
<gene>
    <name evidence="1" type="ORF">IW261DRAFT_1416602</name>
</gene>
<evidence type="ECO:0000313" key="2">
    <source>
        <dbReference type="Proteomes" id="UP001175227"/>
    </source>
</evidence>
<dbReference type="EMBL" id="JAUEPR010000005">
    <property type="protein sequence ID" value="KAK0484674.1"/>
    <property type="molecule type" value="Genomic_DNA"/>
</dbReference>
<reference evidence="1" key="1">
    <citation type="submission" date="2023-06" db="EMBL/GenBank/DDBJ databases">
        <authorList>
            <consortium name="Lawrence Berkeley National Laboratory"/>
            <person name="Ahrendt S."/>
            <person name="Sahu N."/>
            <person name="Indic B."/>
            <person name="Wong-Bajracharya J."/>
            <person name="Merenyi Z."/>
            <person name="Ke H.-M."/>
            <person name="Monk M."/>
            <person name="Kocsube S."/>
            <person name="Drula E."/>
            <person name="Lipzen A."/>
            <person name="Balint B."/>
            <person name="Henrissat B."/>
            <person name="Andreopoulos B."/>
            <person name="Martin F.M."/>
            <person name="Harder C.B."/>
            <person name="Rigling D."/>
            <person name="Ford K.L."/>
            <person name="Foster G.D."/>
            <person name="Pangilinan J."/>
            <person name="Papanicolaou A."/>
            <person name="Barry K."/>
            <person name="LaButti K."/>
            <person name="Viragh M."/>
            <person name="Koriabine M."/>
            <person name="Yan M."/>
            <person name="Riley R."/>
            <person name="Champramary S."/>
            <person name="Plett K.L."/>
            <person name="Tsai I.J."/>
            <person name="Slot J."/>
            <person name="Sipos G."/>
            <person name="Plett J."/>
            <person name="Nagy L.G."/>
            <person name="Grigoriev I.V."/>
        </authorList>
    </citation>
    <scope>NUCLEOTIDE SEQUENCE</scope>
    <source>
        <strain evidence="1">ICMP 16352</strain>
    </source>
</reference>
<organism evidence="1 2">
    <name type="scientific">Armillaria novae-zelandiae</name>
    <dbReference type="NCBI Taxonomy" id="153914"/>
    <lineage>
        <taxon>Eukaryota</taxon>
        <taxon>Fungi</taxon>
        <taxon>Dikarya</taxon>
        <taxon>Basidiomycota</taxon>
        <taxon>Agaricomycotina</taxon>
        <taxon>Agaricomycetes</taxon>
        <taxon>Agaricomycetidae</taxon>
        <taxon>Agaricales</taxon>
        <taxon>Marasmiineae</taxon>
        <taxon>Physalacriaceae</taxon>
        <taxon>Armillaria</taxon>
    </lineage>
</organism>
<keyword evidence="2" id="KW-1185">Reference proteome</keyword>
<name>A0AA39PIG3_9AGAR</name>
<sequence length="115" mass="13269">MHNIYRIDEGVNGLHHIIYHFRPKTRLSTKVTLPVKTKDQSDNALPYILLCEYLLLVLSNGDSGACLSSISTPAAHSPRPDAFVCVVYQHSLILKLWYCYWYYLQHQCQINEEMG</sequence>
<accession>A0AA39PIG3</accession>
<protein>
    <submittedName>
        <fullName evidence="1">Uncharacterized protein</fullName>
    </submittedName>
</protein>